<dbReference type="AlphaFoldDB" id="A0A923NB90"/>
<evidence type="ECO:0000313" key="1">
    <source>
        <dbReference type="EMBL" id="MBC5998971.1"/>
    </source>
</evidence>
<proteinExistence type="predicted"/>
<sequence length="107" mass="11919">MYNLLKKAFSDIKNLKSSKQTKKWVKIAESSGTISYNADKYNELLLVTYFGGVRIKTLIPVVTLTSSAQTHFVGTYNSVIYVNISKTAISVSKQPTGYTAELILYGR</sequence>
<name>A0A923NB90_9FIRM</name>
<organism evidence="1 2">
    <name type="scientific">Lentihominibacter faecis</name>
    <dbReference type="NCBI Taxonomy" id="2764712"/>
    <lineage>
        <taxon>Bacteria</taxon>
        <taxon>Bacillati</taxon>
        <taxon>Bacillota</taxon>
        <taxon>Clostridia</taxon>
        <taxon>Peptostreptococcales</taxon>
        <taxon>Anaerovoracaceae</taxon>
        <taxon>Lentihominibacter</taxon>
    </lineage>
</organism>
<reference evidence="1" key="1">
    <citation type="submission" date="2020-08" db="EMBL/GenBank/DDBJ databases">
        <authorList>
            <person name="Liu C."/>
            <person name="Sun Q."/>
        </authorList>
    </citation>
    <scope>NUCLEOTIDE SEQUENCE</scope>
    <source>
        <strain evidence="1">BX16</strain>
    </source>
</reference>
<comment type="caution">
    <text evidence="1">The sequence shown here is derived from an EMBL/GenBank/DDBJ whole genome shotgun (WGS) entry which is preliminary data.</text>
</comment>
<gene>
    <name evidence="1" type="ORF">H8876_03015</name>
</gene>
<keyword evidence="2" id="KW-1185">Reference proteome</keyword>
<evidence type="ECO:0000313" key="2">
    <source>
        <dbReference type="Proteomes" id="UP000644115"/>
    </source>
</evidence>
<protein>
    <submittedName>
        <fullName evidence="1">Uncharacterized protein</fullName>
    </submittedName>
</protein>
<accession>A0A923NB90</accession>
<dbReference type="Proteomes" id="UP000644115">
    <property type="component" value="Unassembled WGS sequence"/>
</dbReference>
<dbReference type="RefSeq" id="WP_249286460.1">
    <property type="nucleotide sequence ID" value="NZ_JACRWC010000042.1"/>
</dbReference>
<dbReference type="EMBL" id="JACRWC010000042">
    <property type="protein sequence ID" value="MBC5998971.1"/>
    <property type="molecule type" value="Genomic_DNA"/>
</dbReference>